<evidence type="ECO:0000313" key="10">
    <source>
        <dbReference type="Proteomes" id="UP000007014"/>
    </source>
</evidence>
<dbReference type="KEGG" id="cme:CYME_CMS225C"/>
<keyword evidence="9" id="KW-0808">Transferase</keyword>
<reference evidence="9 10" key="1">
    <citation type="journal article" date="2004" name="Nature">
        <title>Genome sequence of the ultrasmall unicellular red alga Cyanidioschyzon merolae 10D.</title>
        <authorList>
            <person name="Matsuzaki M."/>
            <person name="Misumi O."/>
            <person name="Shin-i T."/>
            <person name="Maruyama S."/>
            <person name="Takahara M."/>
            <person name="Miyagishima S."/>
            <person name="Mori T."/>
            <person name="Nishida K."/>
            <person name="Yagisawa F."/>
            <person name="Nishida K."/>
            <person name="Yoshida Y."/>
            <person name="Nishimura Y."/>
            <person name="Nakao S."/>
            <person name="Kobayashi T."/>
            <person name="Momoyama Y."/>
            <person name="Higashiyama T."/>
            <person name="Minoda A."/>
            <person name="Sano M."/>
            <person name="Nomoto H."/>
            <person name="Oishi K."/>
            <person name="Hayashi H."/>
            <person name="Ohta F."/>
            <person name="Nishizaka S."/>
            <person name="Haga S."/>
            <person name="Miura S."/>
            <person name="Morishita T."/>
            <person name="Kabeya Y."/>
            <person name="Terasawa K."/>
            <person name="Suzuki Y."/>
            <person name="Ishii Y."/>
            <person name="Asakawa S."/>
            <person name="Takano H."/>
            <person name="Ohta N."/>
            <person name="Kuroiwa H."/>
            <person name="Tanaka K."/>
            <person name="Shimizu N."/>
            <person name="Sugano S."/>
            <person name="Sato N."/>
            <person name="Nozaki H."/>
            <person name="Ogasawara N."/>
            <person name="Kohara Y."/>
            <person name="Kuroiwa T."/>
        </authorList>
    </citation>
    <scope>NUCLEOTIDE SEQUENCE [LARGE SCALE GENOMIC DNA]</scope>
    <source>
        <strain evidence="9 10">10D</strain>
    </source>
</reference>
<feature type="transmembrane region" description="Helical" evidence="8">
    <location>
        <begin position="210"/>
        <end position="231"/>
    </location>
</feature>
<dbReference type="InterPro" id="IPR013969">
    <property type="entry name" value="Oligosacch_biosynth_Alg14"/>
</dbReference>
<sequence>MNALRMHQLQTAKKHLMTCTWMWNAFGVSEHVIRSLSGICWRPLPLLGAAKPSMSIYVGLFAVTVVLGIVLIFSKGVLLSSANLSRRSCFAREAERRRTQCSSPNKRVFEELWARRPFEELRIGADQPLHLLVVLGSGGHTTEMHRLLSRDGGLLSERWVDAPVWVTFVYAKTDKRTPRWIERFQSDLPPGFRVLNWVAVPRAREVGQSWITSVFTSIHACASAAGLFLSSHSLATNDRMRAPAPNVVLCNGPGTCVPFCLIAFIVRIWNSLTRTRPASAYPRIIFIETVARVYSLSLTGKILYRFADRFLVQWPELARRYVYAEYYGRLV</sequence>
<dbReference type="Proteomes" id="UP000007014">
    <property type="component" value="Chromosome 19"/>
</dbReference>
<evidence type="ECO:0000313" key="9">
    <source>
        <dbReference type="EMBL" id="BAM82835.1"/>
    </source>
</evidence>
<evidence type="ECO:0000256" key="7">
    <source>
        <dbReference type="ARBA" id="ARBA00023136"/>
    </source>
</evidence>
<dbReference type="PANTHER" id="PTHR12154">
    <property type="entry name" value="GLYCOSYL TRANSFERASE-RELATED"/>
    <property type="match status" value="1"/>
</dbReference>
<dbReference type="STRING" id="280699.M1V783"/>
<feature type="transmembrane region" description="Helical" evidence="8">
    <location>
        <begin position="251"/>
        <end position="269"/>
    </location>
</feature>
<comment type="subcellular location">
    <subcellularLocation>
        <location evidence="1">Endoplasmic reticulum membrane</location>
        <topology evidence="1">Single-pass membrane protein</topology>
    </subcellularLocation>
</comment>
<evidence type="ECO:0000256" key="8">
    <source>
        <dbReference type="SAM" id="Phobius"/>
    </source>
</evidence>
<dbReference type="RefSeq" id="XP_005538871.1">
    <property type="nucleotide sequence ID" value="XM_005538814.1"/>
</dbReference>
<dbReference type="AlphaFoldDB" id="M1V783"/>
<dbReference type="OMA" id="FSMLRRM"/>
<dbReference type="EMBL" id="AP006501">
    <property type="protein sequence ID" value="BAM82835.1"/>
    <property type="molecule type" value="Genomic_DNA"/>
</dbReference>
<evidence type="ECO:0000256" key="5">
    <source>
        <dbReference type="ARBA" id="ARBA00022824"/>
    </source>
</evidence>
<keyword evidence="7 8" id="KW-0472">Membrane</keyword>
<dbReference type="HOGENOM" id="CLU_840346_0_0_1"/>
<dbReference type="Pfam" id="PF08660">
    <property type="entry name" value="Alg14"/>
    <property type="match status" value="1"/>
</dbReference>
<keyword evidence="4 8" id="KW-0812">Transmembrane</keyword>
<proteinExistence type="inferred from homology"/>
<dbReference type="GeneID" id="16997350"/>
<name>M1V783_CYAM1</name>
<dbReference type="OrthoDB" id="17098at2759"/>
<dbReference type="eggNOG" id="KOG3339">
    <property type="taxonomic scope" value="Eukaryota"/>
</dbReference>
<organism evidence="9 10">
    <name type="scientific">Cyanidioschyzon merolae (strain NIES-3377 / 10D)</name>
    <name type="common">Unicellular red alga</name>
    <dbReference type="NCBI Taxonomy" id="280699"/>
    <lineage>
        <taxon>Eukaryota</taxon>
        <taxon>Rhodophyta</taxon>
        <taxon>Bangiophyceae</taxon>
        <taxon>Cyanidiales</taxon>
        <taxon>Cyanidiaceae</taxon>
        <taxon>Cyanidioschyzon</taxon>
    </lineage>
</organism>
<keyword evidence="6 8" id="KW-1133">Transmembrane helix</keyword>
<feature type="transmembrane region" description="Helical" evidence="8">
    <location>
        <begin position="56"/>
        <end position="78"/>
    </location>
</feature>
<evidence type="ECO:0000256" key="6">
    <source>
        <dbReference type="ARBA" id="ARBA00022989"/>
    </source>
</evidence>
<reference evidence="9 10" key="2">
    <citation type="journal article" date="2007" name="BMC Biol.">
        <title>A 100%-complete sequence reveals unusually simple genomic features in the hot-spring red alga Cyanidioschyzon merolae.</title>
        <authorList>
            <person name="Nozaki H."/>
            <person name="Takano H."/>
            <person name="Misumi O."/>
            <person name="Terasawa K."/>
            <person name="Matsuzaki M."/>
            <person name="Maruyama S."/>
            <person name="Nishida K."/>
            <person name="Yagisawa F."/>
            <person name="Yoshida Y."/>
            <person name="Fujiwara T."/>
            <person name="Takio S."/>
            <person name="Tamura K."/>
            <person name="Chung S.J."/>
            <person name="Nakamura S."/>
            <person name="Kuroiwa H."/>
            <person name="Tanaka K."/>
            <person name="Sato N."/>
            <person name="Kuroiwa T."/>
        </authorList>
    </citation>
    <scope>NUCLEOTIDE SEQUENCE [LARGE SCALE GENOMIC DNA]</scope>
    <source>
        <strain evidence="9 10">10D</strain>
    </source>
</reference>
<dbReference type="GO" id="GO:0004577">
    <property type="term" value="F:N-acetylglucosaminyldiphosphodolichol N-acetylglucosaminyltransferase activity"/>
    <property type="evidence" value="ECO:0007669"/>
    <property type="project" value="TreeGrafter"/>
</dbReference>
<protein>
    <recommendedName>
        <fullName evidence="3">UDP-N-acetylglucosamine transferase subunit ALG14</fullName>
    </recommendedName>
</protein>
<evidence type="ECO:0000256" key="2">
    <source>
        <dbReference type="ARBA" id="ARBA00009731"/>
    </source>
</evidence>
<accession>M1V783</accession>
<evidence type="ECO:0000256" key="1">
    <source>
        <dbReference type="ARBA" id="ARBA00004389"/>
    </source>
</evidence>
<dbReference type="Gene3D" id="3.40.50.2000">
    <property type="entry name" value="Glycogen Phosphorylase B"/>
    <property type="match status" value="1"/>
</dbReference>
<dbReference type="GO" id="GO:0043541">
    <property type="term" value="C:UDP-N-acetylglucosamine transferase complex"/>
    <property type="evidence" value="ECO:0007669"/>
    <property type="project" value="TreeGrafter"/>
</dbReference>
<keyword evidence="10" id="KW-1185">Reference proteome</keyword>
<gene>
    <name evidence="9" type="ORF">CYME_CMS225C</name>
</gene>
<keyword evidence="5" id="KW-0256">Endoplasmic reticulum</keyword>
<dbReference type="GO" id="GO:0006488">
    <property type="term" value="P:dolichol-linked oligosaccharide biosynthetic process"/>
    <property type="evidence" value="ECO:0007669"/>
    <property type="project" value="InterPro"/>
</dbReference>
<evidence type="ECO:0000256" key="3">
    <source>
        <dbReference type="ARBA" id="ARBA00017467"/>
    </source>
</evidence>
<dbReference type="Gramene" id="CMS225CT">
    <property type="protein sequence ID" value="CMS225CT"/>
    <property type="gene ID" value="CMS225C"/>
</dbReference>
<dbReference type="PANTHER" id="PTHR12154:SF4">
    <property type="entry name" value="UDP-N-ACETYLGLUCOSAMINE TRANSFERASE SUBUNIT ALG14 HOMOLOG"/>
    <property type="match status" value="1"/>
</dbReference>
<evidence type="ECO:0000256" key="4">
    <source>
        <dbReference type="ARBA" id="ARBA00022692"/>
    </source>
</evidence>
<comment type="similarity">
    <text evidence="2">Belongs to the ALG14 family.</text>
</comment>